<dbReference type="Proteomes" id="UP000335636">
    <property type="component" value="Unassembled WGS sequence"/>
</dbReference>
<sequence length="123" mass="13473">MCREGKKQTLEKGIFVVMTLSGEREGICLFFPNGKFFPVDSMTLASFGGGRILQGNCPAREPSPGETPEHKDLQARPENPRKEWRAQLPVPIYLPARSAFGPASRGGPGRMEPQGLQELLCAC</sequence>
<keyword evidence="4" id="KW-1185">Reference proteome</keyword>
<proteinExistence type="predicted"/>
<dbReference type="EMBL" id="WJEC01001913">
    <property type="protein sequence ID" value="KAF7477545.1"/>
    <property type="molecule type" value="Genomic_DNA"/>
</dbReference>
<protein>
    <submittedName>
        <fullName evidence="3">Uncharacterized protein</fullName>
    </submittedName>
</protein>
<evidence type="ECO:0000313" key="3">
    <source>
        <dbReference type="EMBL" id="VTJ82274.1"/>
    </source>
</evidence>
<feature type="compositionally biased region" description="Basic and acidic residues" evidence="1">
    <location>
        <begin position="67"/>
        <end position="81"/>
    </location>
</feature>
<gene>
    <name evidence="2" type="ORF">GHT09_011448</name>
    <name evidence="3" type="ORF">MONAX_5E029993</name>
</gene>
<evidence type="ECO:0000313" key="2">
    <source>
        <dbReference type="EMBL" id="KAF7477545.1"/>
    </source>
</evidence>
<evidence type="ECO:0000313" key="4">
    <source>
        <dbReference type="Proteomes" id="UP000335636"/>
    </source>
</evidence>
<accession>A0A5E4CK75</accession>
<name>A0A5E4CK75_MARMO</name>
<evidence type="ECO:0000256" key="1">
    <source>
        <dbReference type="SAM" id="MobiDB-lite"/>
    </source>
</evidence>
<organism evidence="3 4">
    <name type="scientific">Marmota monax</name>
    <name type="common">Woodchuck</name>
    <dbReference type="NCBI Taxonomy" id="9995"/>
    <lineage>
        <taxon>Eukaryota</taxon>
        <taxon>Metazoa</taxon>
        <taxon>Chordata</taxon>
        <taxon>Craniata</taxon>
        <taxon>Vertebrata</taxon>
        <taxon>Euteleostomi</taxon>
        <taxon>Mammalia</taxon>
        <taxon>Eutheria</taxon>
        <taxon>Euarchontoglires</taxon>
        <taxon>Glires</taxon>
        <taxon>Rodentia</taxon>
        <taxon>Sciuromorpha</taxon>
        <taxon>Sciuridae</taxon>
        <taxon>Xerinae</taxon>
        <taxon>Marmotini</taxon>
        <taxon>Marmota</taxon>
    </lineage>
</organism>
<feature type="region of interest" description="Disordered" evidence="1">
    <location>
        <begin position="56"/>
        <end position="81"/>
    </location>
</feature>
<dbReference type="AlphaFoldDB" id="A0A5E4CK75"/>
<dbReference type="Proteomes" id="UP000662637">
    <property type="component" value="Unassembled WGS sequence"/>
</dbReference>
<dbReference type="EMBL" id="CABDUW010001517">
    <property type="protein sequence ID" value="VTJ82274.1"/>
    <property type="molecule type" value="Genomic_DNA"/>
</dbReference>
<reference evidence="3 4" key="1">
    <citation type="submission" date="2019-04" db="EMBL/GenBank/DDBJ databases">
        <authorList>
            <person name="Alioto T."/>
            <person name="Alioto T."/>
        </authorList>
    </citation>
    <scope>NUCLEOTIDE SEQUENCE [LARGE SCALE GENOMIC DNA]</scope>
</reference>
<reference evidence="2" key="2">
    <citation type="submission" date="2020-08" db="EMBL/GenBank/DDBJ databases">
        <authorList>
            <person name="Shumante A."/>
            <person name="Zimin A.V."/>
            <person name="Puiu D."/>
            <person name="Salzberg S.L."/>
        </authorList>
    </citation>
    <scope>NUCLEOTIDE SEQUENCE</scope>
    <source>
        <strain evidence="2">WC2-LM</strain>
        <tissue evidence="2">Liver</tissue>
    </source>
</reference>